<feature type="transmembrane region" description="Helical" evidence="1">
    <location>
        <begin position="31"/>
        <end position="53"/>
    </location>
</feature>
<reference evidence="2" key="1">
    <citation type="submission" date="2022-11" db="EMBL/GenBank/DDBJ databases">
        <authorList>
            <person name="Kikuchi T."/>
        </authorList>
    </citation>
    <scope>NUCLEOTIDE SEQUENCE</scope>
    <source>
        <strain evidence="2">PS1010</strain>
    </source>
</reference>
<feature type="transmembrane region" description="Helical" evidence="1">
    <location>
        <begin position="229"/>
        <end position="248"/>
    </location>
</feature>
<evidence type="ECO:0000313" key="2">
    <source>
        <dbReference type="EMBL" id="CAI5456286.1"/>
    </source>
</evidence>
<keyword evidence="1" id="KW-1133">Transmembrane helix</keyword>
<dbReference type="EMBL" id="CANHGI010000006">
    <property type="protein sequence ID" value="CAI5456286.1"/>
    <property type="molecule type" value="Genomic_DNA"/>
</dbReference>
<dbReference type="OrthoDB" id="5917822at2759"/>
<keyword evidence="3" id="KW-1185">Reference proteome</keyword>
<dbReference type="Proteomes" id="UP001152747">
    <property type="component" value="Unassembled WGS sequence"/>
</dbReference>
<protein>
    <submittedName>
        <fullName evidence="2">Uncharacterized protein</fullName>
    </submittedName>
</protein>
<comment type="caution">
    <text evidence="2">The sequence shown here is derived from an EMBL/GenBank/DDBJ whole genome shotgun (WGS) entry which is preliminary data.</text>
</comment>
<dbReference type="AlphaFoldDB" id="A0A9P1J4A8"/>
<organism evidence="2 3">
    <name type="scientific">Caenorhabditis angaria</name>
    <dbReference type="NCBI Taxonomy" id="860376"/>
    <lineage>
        <taxon>Eukaryota</taxon>
        <taxon>Metazoa</taxon>
        <taxon>Ecdysozoa</taxon>
        <taxon>Nematoda</taxon>
        <taxon>Chromadorea</taxon>
        <taxon>Rhabditida</taxon>
        <taxon>Rhabditina</taxon>
        <taxon>Rhabditomorpha</taxon>
        <taxon>Rhabditoidea</taxon>
        <taxon>Rhabditidae</taxon>
        <taxon>Peloderinae</taxon>
        <taxon>Caenorhabditis</taxon>
    </lineage>
</organism>
<feature type="transmembrane region" description="Helical" evidence="1">
    <location>
        <begin position="171"/>
        <end position="194"/>
    </location>
</feature>
<keyword evidence="1" id="KW-0812">Transmembrane</keyword>
<keyword evidence="1" id="KW-0472">Membrane</keyword>
<evidence type="ECO:0000256" key="1">
    <source>
        <dbReference type="SAM" id="Phobius"/>
    </source>
</evidence>
<name>A0A9P1J4A8_9PELO</name>
<sequence length="431" mass="49716">MSLHDAPMTLLNYFYIAACRCPNPQILSWPLILSTAACTVSLIWRLTVLYFSYKRMVCAKPIPPKKTLTGVAVNTPLRKHFQMAIDTSNASNGGRLLEFDETWPIRWARLRTLGPHPDVIVVDPETNGDVKSKPKSKAKPKVREKNSCGKWIRRFEKFRANFDIFSIIRNIIGYSCWFIVSILTYMSCSLVLWLPCLYHYTCRHNSFYHRHKLCRSFIKYFSVTFHYTIFYLSLLFSVVLIGLNLTLLSSVHGLGSNNLPPEVDRICVTVSPTSKTIYTNILPASAFEREIVLHKQLNQKYGENDTSIVTECKPLWTAGRLGVGFTRSNTGPWQMRTPINGHMLAVSTLITFNTTDRTNPSLRLDYTHSLYLRSEYKSDVRFTCTRNTEWKIIPSVAQLSWPYFSACQQNWKFNEKPELIKCGPIFRRKHV</sequence>
<gene>
    <name evidence="2" type="ORF">CAMP_LOCUS18923</name>
</gene>
<proteinExistence type="predicted"/>
<accession>A0A9P1J4A8</accession>
<evidence type="ECO:0000313" key="3">
    <source>
        <dbReference type="Proteomes" id="UP001152747"/>
    </source>
</evidence>